<gene>
    <name evidence="1" type="ORF">CKAN_01828800</name>
</gene>
<dbReference type="Proteomes" id="UP000283530">
    <property type="component" value="Unassembled WGS sequence"/>
</dbReference>
<accession>A0A443PEP7</accession>
<evidence type="ECO:0000313" key="1">
    <source>
        <dbReference type="EMBL" id="RWR89239.1"/>
    </source>
</evidence>
<sequence>MVECRDGCSKDCKCVGFSYRKESSKCLTTPVLDTLIKVDNSRHLAFIKISHVVALHRFDYILSSFKSQNATPNMGLLCSMATPPLTHPDD</sequence>
<dbReference type="EMBL" id="QPKB01000007">
    <property type="protein sequence ID" value="RWR89239.1"/>
    <property type="molecule type" value="Genomic_DNA"/>
</dbReference>
<proteinExistence type="predicted"/>
<comment type="caution">
    <text evidence="1">The sequence shown here is derived from an EMBL/GenBank/DDBJ whole genome shotgun (WGS) entry which is preliminary data.</text>
</comment>
<organism evidence="1 2">
    <name type="scientific">Cinnamomum micranthum f. kanehirae</name>
    <dbReference type="NCBI Taxonomy" id="337451"/>
    <lineage>
        <taxon>Eukaryota</taxon>
        <taxon>Viridiplantae</taxon>
        <taxon>Streptophyta</taxon>
        <taxon>Embryophyta</taxon>
        <taxon>Tracheophyta</taxon>
        <taxon>Spermatophyta</taxon>
        <taxon>Magnoliopsida</taxon>
        <taxon>Magnoliidae</taxon>
        <taxon>Laurales</taxon>
        <taxon>Lauraceae</taxon>
        <taxon>Cinnamomum</taxon>
    </lineage>
</organism>
<keyword evidence="2" id="KW-1185">Reference proteome</keyword>
<name>A0A443PEP7_9MAGN</name>
<reference evidence="1 2" key="1">
    <citation type="journal article" date="2019" name="Nat. Plants">
        <title>Stout camphor tree genome fills gaps in understanding of flowering plant genome evolution.</title>
        <authorList>
            <person name="Chaw S.M."/>
            <person name="Liu Y.C."/>
            <person name="Wu Y.W."/>
            <person name="Wang H.Y."/>
            <person name="Lin C.I."/>
            <person name="Wu C.S."/>
            <person name="Ke H.M."/>
            <person name="Chang L.Y."/>
            <person name="Hsu C.Y."/>
            <person name="Yang H.T."/>
            <person name="Sudianto E."/>
            <person name="Hsu M.H."/>
            <person name="Wu K.P."/>
            <person name="Wang L.N."/>
            <person name="Leebens-Mack J.H."/>
            <person name="Tsai I.J."/>
        </authorList>
    </citation>
    <scope>NUCLEOTIDE SEQUENCE [LARGE SCALE GENOMIC DNA]</scope>
    <source>
        <strain evidence="2">cv. Chaw 1501</strain>
        <tissue evidence="1">Young leaves</tissue>
    </source>
</reference>
<dbReference type="AlphaFoldDB" id="A0A443PEP7"/>
<evidence type="ECO:0000313" key="2">
    <source>
        <dbReference type="Proteomes" id="UP000283530"/>
    </source>
</evidence>
<protein>
    <submittedName>
        <fullName evidence="1">Epidermis-specific secreted glycoprotein EP1-like protein</fullName>
    </submittedName>
</protein>